<dbReference type="Proteomes" id="UP000593572">
    <property type="component" value="Unassembled WGS sequence"/>
</dbReference>
<dbReference type="AlphaFoldDB" id="A0A7J8LG88"/>
<proteinExistence type="predicted"/>
<gene>
    <name evidence="1" type="ORF">Golob_022231</name>
</gene>
<evidence type="ECO:0000313" key="2">
    <source>
        <dbReference type="Proteomes" id="UP000593572"/>
    </source>
</evidence>
<evidence type="ECO:0000313" key="1">
    <source>
        <dbReference type="EMBL" id="MBA0551342.1"/>
    </source>
</evidence>
<name>A0A7J8LG88_9ROSI</name>
<sequence length="90" mass="9890">MLGSYPSPYMYPNPYMFPFHSPMPGGITRGTFGELISFPIPITLWDSNTSAVDDANTSAFFILSRWVILLTPPTRTTTTSVKATTIPAES</sequence>
<protein>
    <submittedName>
        <fullName evidence="1">Uncharacterized protein</fullName>
    </submittedName>
</protein>
<comment type="caution">
    <text evidence="1">The sequence shown here is derived from an EMBL/GenBank/DDBJ whole genome shotgun (WGS) entry which is preliminary data.</text>
</comment>
<dbReference type="EMBL" id="JABEZX010000002">
    <property type="protein sequence ID" value="MBA0551342.1"/>
    <property type="molecule type" value="Genomic_DNA"/>
</dbReference>
<accession>A0A7J8LG88</accession>
<organism evidence="1 2">
    <name type="scientific">Gossypium lobatum</name>
    <dbReference type="NCBI Taxonomy" id="34289"/>
    <lineage>
        <taxon>Eukaryota</taxon>
        <taxon>Viridiplantae</taxon>
        <taxon>Streptophyta</taxon>
        <taxon>Embryophyta</taxon>
        <taxon>Tracheophyta</taxon>
        <taxon>Spermatophyta</taxon>
        <taxon>Magnoliopsida</taxon>
        <taxon>eudicotyledons</taxon>
        <taxon>Gunneridae</taxon>
        <taxon>Pentapetalae</taxon>
        <taxon>rosids</taxon>
        <taxon>malvids</taxon>
        <taxon>Malvales</taxon>
        <taxon>Malvaceae</taxon>
        <taxon>Malvoideae</taxon>
        <taxon>Gossypium</taxon>
    </lineage>
</organism>
<keyword evidence="2" id="KW-1185">Reference proteome</keyword>
<reference evidence="1 2" key="1">
    <citation type="journal article" date="2019" name="Genome Biol. Evol.">
        <title>Insights into the evolution of the New World diploid cottons (Gossypium, subgenus Houzingenia) based on genome sequencing.</title>
        <authorList>
            <person name="Grover C.E."/>
            <person name="Arick M.A. 2nd"/>
            <person name="Thrash A."/>
            <person name="Conover J.L."/>
            <person name="Sanders W.S."/>
            <person name="Peterson D.G."/>
            <person name="Frelichowski J.E."/>
            <person name="Scheffler J.A."/>
            <person name="Scheffler B.E."/>
            <person name="Wendel J.F."/>
        </authorList>
    </citation>
    <scope>NUCLEOTIDE SEQUENCE [LARGE SCALE GENOMIC DNA]</scope>
    <source>
        <strain evidence="1">157</strain>
        <tissue evidence="1">Leaf</tissue>
    </source>
</reference>